<evidence type="ECO:0000256" key="1">
    <source>
        <dbReference type="ARBA" id="ARBA00005056"/>
    </source>
</evidence>
<dbReference type="RefSeq" id="WP_093992782.1">
    <property type="nucleotide sequence ID" value="NZ_FXZK01000005.1"/>
</dbReference>
<evidence type="ECO:0000259" key="12">
    <source>
        <dbReference type="PROSITE" id="PS51671"/>
    </source>
</evidence>
<feature type="binding site" evidence="11">
    <location>
        <begin position="21"/>
        <end position="28"/>
    </location>
    <ligand>
        <name>NADP(+)</name>
        <dbReference type="ChEBI" id="CHEBI:58349"/>
    </ligand>
</feature>
<dbReference type="EC" id="1.1.1.3" evidence="4"/>
<keyword evidence="7" id="KW-0791">Threonine biosynthesis</keyword>
<evidence type="ECO:0000256" key="10">
    <source>
        <dbReference type="PIRSR" id="PIRSR000098-1"/>
    </source>
</evidence>
<dbReference type="GO" id="GO:0009086">
    <property type="term" value="P:methionine biosynthetic process"/>
    <property type="evidence" value="ECO:0007669"/>
    <property type="project" value="UniProtKB-KW"/>
</dbReference>
<dbReference type="Gene3D" id="3.40.50.720">
    <property type="entry name" value="NAD(P)-binding Rossmann-like Domain"/>
    <property type="match status" value="1"/>
</dbReference>
<evidence type="ECO:0000256" key="7">
    <source>
        <dbReference type="ARBA" id="ARBA00022697"/>
    </source>
</evidence>
<dbReference type="UniPathway" id="UPA00051">
    <property type="reaction ID" value="UER00465"/>
</dbReference>
<dbReference type="EMBL" id="FXZK01000005">
    <property type="protein sequence ID" value="SMY08591.1"/>
    <property type="molecule type" value="Genomic_DNA"/>
</dbReference>
<dbReference type="InterPro" id="IPR036291">
    <property type="entry name" value="NAD(P)-bd_dom_sf"/>
</dbReference>
<dbReference type="NCBIfam" id="NF004976">
    <property type="entry name" value="PRK06349.1"/>
    <property type="match status" value="1"/>
</dbReference>
<dbReference type="PIRSF" id="PIRSF000098">
    <property type="entry name" value="Homoser_dehydrog"/>
    <property type="match status" value="1"/>
</dbReference>
<evidence type="ECO:0000256" key="2">
    <source>
        <dbReference type="ARBA" id="ARBA00005062"/>
    </source>
</evidence>
<proteinExistence type="inferred from homology"/>
<evidence type="ECO:0000313" key="13">
    <source>
        <dbReference type="EMBL" id="SMY08591.1"/>
    </source>
</evidence>
<dbReference type="Pfam" id="PF00742">
    <property type="entry name" value="Homoserine_dh"/>
    <property type="match status" value="1"/>
</dbReference>
<feature type="domain" description="ACT" evidence="12">
    <location>
        <begin position="361"/>
        <end position="435"/>
    </location>
</feature>
<dbReference type="Gene3D" id="3.30.70.260">
    <property type="match status" value="1"/>
</dbReference>
<feature type="binding site" evidence="11">
    <location>
        <position position="203"/>
    </location>
    <ligand>
        <name>L-homoserine</name>
        <dbReference type="ChEBI" id="CHEBI:57476"/>
    </ligand>
</feature>
<dbReference type="AlphaFoldDB" id="A0A238LG30"/>
<evidence type="ECO:0000256" key="3">
    <source>
        <dbReference type="ARBA" id="ARBA00006753"/>
    </source>
</evidence>
<sequence>MPDTAKSDAANAAAPLRLGIAGLGTVGTGLVQIIQTHGDLMTARAGRGVTISAVSARSRDKDRGIDLSAYDWEDDAVALAQRDDIDVFVELMGGSDGPAKDATEAAIAAGKDVVTANKALLALHGQALSVAAEEAGRLIRFEAAVAGGIPVIKALTEGLAGNEITRVMGVMNGTCNYILTRMENAGLTYQQAFDEADGLGYLEADPNLDVGGIDAGHKLALLAAIAFGTQVDFDAVELEGIGAITIEDITQAADMGYKIKLLGVAQMTGRGLEQRMSPCLVPDTSPLGQLQGGTNMVVLEGDAVGQIVLRGAGAGSGPTASAVMADIIDIARGLRLPTFGQPAKGLRAARAARAAVPAPYYLRLQLVDKPGALAKVAGALGEAGISIDRMRQYGHDDTSAPVLIVTHKTTRMALDEAIEGFGKTRVVHGTPVAIRIEAV</sequence>
<feature type="binding site" evidence="11">
    <location>
        <position position="118"/>
    </location>
    <ligand>
        <name>NADPH</name>
        <dbReference type="ChEBI" id="CHEBI:57783"/>
    </ligand>
</feature>
<keyword evidence="14" id="KW-1185">Reference proteome</keyword>
<evidence type="ECO:0000313" key="14">
    <source>
        <dbReference type="Proteomes" id="UP000201613"/>
    </source>
</evidence>
<dbReference type="InterPro" id="IPR002912">
    <property type="entry name" value="ACT_dom"/>
</dbReference>
<protein>
    <recommendedName>
        <fullName evidence="5">Homoserine dehydrogenase</fullName>
        <ecNumber evidence="4">1.1.1.3</ecNumber>
    </recommendedName>
</protein>
<dbReference type="FunFam" id="3.30.360.10:FF:000005">
    <property type="entry name" value="Homoserine dehydrogenase"/>
    <property type="match status" value="1"/>
</dbReference>
<accession>A0A238LG30</accession>
<keyword evidence="11" id="KW-0521">NADP</keyword>
<comment type="pathway">
    <text evidence="1">Amino-acid biosynthesis; L-threonine biosynthesis; L-threonine from L-aspartate: step 3/5.</text>
</comment>
<evidence type="ECO:0000256" key="9">
    <source>
        <dbReference type="ARBA" id="ARBA00023167"/>
    </source>
</evidence>
<dbReference type="InterPro" id="IPR045865">
    <property type="entry name" value="ACT-like_dom_sf"/>
</dbReference>
<dbReference type="CDD" id="cd04881">
    <property type="entry name" value="ACT_HSDH-Hom"/>
    <property type="match status" value="1"/>
</dbReference>
<evidence type="ECO:0000256" key="4">
    <source>
        <dbReference type="ARBA" id="ARBA00013213"/>
    </source>
</evidence>
<dbReference type="GO" id="GO:0050661">
    <property type="term" value="F:NADP binding"/>
    <property type="evidence" value="ECO:0007669"/>
    <property type="project" value="InterPro"/>
</dbReference>
<dbReference type="Pfam" id="PF01842">
    <property type="entry name" value="ACT"/>
    <property type="match status" value="1"/>
</dbReference>
<dbReference type="GO" id="GO:0004412">
    <property type="term" value="F:homoserine dehydrogenase activity"/>
    <property type="evidence" value="ECO:0007669"/>
    <property type="project" value="UniProtKB-EC"/>
</dbReference>
<dbReference type="UniPathway" id="UPA00050">
    <property type="reaction ID" value="UER00063"/>
</dbReference>
<dbReference type="PROSITE" id="PS51671">
    <property type="entry name" value="ACT"/>
    <property type="match status" value="1"/>
</dbReference>
<dbReference type="GO" id="GO:0009088">
    <property type="term" value="P:threonine biosynthetic process"/>
    <property type="evidence" value="ECO:0007669"/>
    <property type="project" value="UniProtKB-UniPathway"/>
</dbReference>
<dbReference type="Gene3D" id="3.30.360.10">
    <property type="entry name" value="Dihydrodipicolinate Reductase, domain 2"/>
    <property type="match status" value="1"/>
</dbReference>
<organism evidence="13 14">
    <name type="scientific">Flavimaricola marinus</name>
    <dbReference type="NCBI Taxonomy" id="1819565"/>
    <lineage>
        <taxon>Bacteria</taxon>
        <taxon>Pseudomonadati</taxon>
        <taxon>Pseudomonadota</taxon>
        <taxon>Alphaproteobacteria</taxon>
        <taxon>Rhodobacterales</taxon>
        <taxon>Paracoccaceae</taxon>
        <taxon>Flavimaricola</taxon>
    </lineage>
</organism>
<dbReference type="Proteomes" id="UP000201613">
    <property type="component" value="Unassembled WGS sequence"/>
</dbReference>
<name>A0A238LG30_9RHOB</name>
<evidence type="ECO:0000256" key="11">
    <source>
        <dbReference type="PIRSR" id="PIRSR000098-2"/>
    </source>
</evidence>
<dbReference type="InterPro" id="IPR016204">
    <property type="entry name" value="HDH"/>
</dbReference>
<dbReference type="OrthoDB" id="9808167at2"/>
<dbReference type="SUPFAM" id="SSF55347">
    <property type="entry name" value="Glyceraldehyde-3-phosphate dehydrogenase-like, C-terminal domain"/>
    <property type="match status" value="1"/>
</dbReference>
<dbReference type="Pfam" id="PF03447">
    <property type="entry name" value="NAD_binding_3"/>
    <property type="match status" value="1"/>
</dbReference>
<feature type="active site" description="Proton donor" evidence="10">
    <location>
        <position position="218"/>
    </location>
</feature>
<gene>
    <name evidence="13" type="primary">hom</name>
    <name evidence="13" type="ORF">LOM8899_02745</name>
</gene>
<keyword evidence="8 13" id="KW-0560">Oxidoreductase</keyword>
<reference evidence="14" key="1">
    <citation type="submission" date="2017-05" db="EMBL/GenBank/DDBJ databases">
        <authorList>
            <person name="Rodrigo-Torres L."/>
            <person name="Arahal R. D."/>
            <person name="Lucena T."/>
        </authorList>
    </citation>
    <scope>NUCLEOTIDE SEQUENCE [LARGE SCALE GENOMIC DNA]</scope>
    <source>
        <strain evidence="14">CECT 8899</strain>
    </source>
</reference>
<dbReference type="SUPFAM" id="SSF55021">
    <property type="entry name" value="ACT-like"/>
    <property type="match status" value="1"/>
</dbReference>
<dbReference type="InterPro" id="IPR005106">
    <property type="entry name" value="Asp/hSer_DH_NAD-bd"/>
</dbReference>
<evidence type="ECO:0000256" key="5">
    <source>
        <dbReference type="ARBA" id="ARBA00013376"/>
    </source>
</evidence>
<dbReference type="InterPro" id="IPR001342">
    <property type="entry name" value="HDH_cat"/>
</dbReference>
<keyword evidence="6" id="KW-0028">Amino-acid biosynthesis</keyword>
<dbReference type="PANTHER" id="PTHR43331">
    <property type="entry name" value="HOMOSERINE DEHYDROGENASE"/>
    <property type="match status" value="1"/>
</dbReference>
<comment type="similarity">
    <text evidence="3">Belongs to the homoserine dehydrogenase family.</text>
</comment>
<evidence type="ECO:0000256" key="8">
    <source>
        <dbReference type="ARBA" id="ARBA00023002"/>
    </source>
</evidence>
<dbReference type="PANTHER" id="PTHR43331:SF1">
    <property type="entry name" value="HOMOSERINE DEHYDROGENASE"/>
    <property type="match status" value="1"/>
</dbReference>
<keyword evidence="9" id="KW-0486">Methionine biosynthesis</keyword>
<comment type="pathway">
    <text evidence="2">Amino-acid biosynthesis; L-methionine biosynthesis via de novo pathway; L-homoserine from L-aspartate: step 3/3.</text>
</comment>
<dbReference type="SUPFAM" id="SSF51735">
    <property type="entry name" value="NAD(P)-binding Rossmann-fold domains"/>
    <property type="match status" value="1"/>
</dbReference>
<evidence type="ECO:0000256" key="6">
    <source>
        <dbReference type="ARBA" id="ARBA00022605"/>
    </source>
</evidence>